<dbReference type="InterPro" id="IPR014026">
    <property type="entry name" value="UDP-Glc/GDP-Man_DH_dimer"/>
</dbReference>
<evidence type="ECO:0000313" key="13">
    <source>
        <dbReference type="EMBL" id="CDM65934.1"/>
    </source>
</evidence>
<dbReference type="GO" id="GO:0006065">
    <property type="term" value="P:UDP-glucuronate biosynthetic process"/>
    <property type="evidence" value="ECO:0007669"/>
    <property type="project" value="UniProtKB-UniPathway"/>
</dbReference>
<evidence type="ECO:0000256" key="2">
    <source>
        <dbReference type="ARBA" id="ARBA00006601"/>
    </source>
</evidence>
<protein>
    <recommendedName>
        <fullName evidence="4 8">UDP-glucose 6-dehydrogenase</fullName>
        <ecNumber evidence="3 8">1.1.1.22</ecNumber>
    </recommendedName>
</protein>
<evidence type="ECO:0000259" key="12">
    <source>
        <dbReference type="SMART" id="SM00984"/>
    </source>
</evidence>
<feature type="active site" description="Nucleophile" evidence="9">
    <location>
        <position position="263"/>
    </location>
</feature>
<feature type="binding site" evidence="11">
    <location>
        <position position="35"/>
    </location>
    <ligand>
        <name>NAD(+)</name>
        <dbReference type="ChEBI" id="CHEBI:57540"/>
    </ligand>
</feature>
<dbReference type="Pfam" id="PF03721">
    <property type="entry name" value="UDPG_MGDP_dh_N"/>
    <property type="match status" value="1"/>
</dbReference>
<dbReference type="UniPathway" id="UPA00038">
    <property type="reaction ID" value="UER00491"/>
</dbReference>
<dbReference type="EC" id="1.1.1.22" evidence="3 8"/>
<dbReference type="Pfam" id="PF03720">
    <property type="entry name" value="UDPG_MGDP_dh_C"/>
    <property type="match status" value="1"/>
</dbReference>
<keyword evidence="14" id="KW-1185">Reference proteome</keyword>
<dbReference type="InterPro" id="IPR028357">
    <property type="entry name" value="UDPglc_DH_bac"/>
</dbReference>
<dbReference type="PANTHER" id="PTHR43750:SF3">
    <property type="entry name" value="UDP-GLUCOSE 6-DEHYDROGENASE TUAD"/>
    <property type="match status" value="1"/>
</dbReference>
<dbReference type="PANTHER" id="PTHR43750">
    <property type="entry name" value="UDP-GLUCOSE 6-DEHYDROGENASE TUAD"/>
    <property type="match status" value="1"/>
</dbReference>
<feature type="binding site" evidence="11">
    <location>
        <position position="30"/>
    </location>
    <ligand>
        <name>NAD(+)</name>
        <dbReference type="ChEBI" id="CHEBI:57540"/>
    </ligand>
</feature>
<dbReference type="InterPro" id="IPR001732">
    <property type="entry name" value="UDP-Glc/GDP-Man_DH_N"/>
</dbReference>
<dbReference type="OrthoDB" id="9803238at2"/>
<dbReference type="Gene3D" id="3.40.50.720">
    <property type="entry name" value="NAD(P)-binding Rossmann-like Domain"/>
    <property type="match status" value="2"/>
</dbReference>
<dbReference type="InterPro" id="IPR036291">
    <property type="entry name" value="NAD(P)-bd_dom_sf"/>
</dbReference>
<evidence type="ECO:0000256" key="11">
    <source>
        <dbReference type="PIRSR" id="PIRSR500134-3"/>
    </source>
</evidence>
<dbReference type="InterPro" id="IPR014027">
    <property type="entry name" value="UDP-Glc/GDP-Man_DH_C"/>
</dbReference>
<feature type="binding site" evidence="10">
    <location>
        <position position="260"/>
    </location>
    <ligand>
        <name>substrate</name>
    </ligand>
</feature>
<evidence type="ECO:0000256" key="8">
    <source>
        <dbReference type="PIRNR" id="PIRNR000124"/>
    </source>
</evidence>
<dbReference type="SUPFAM" id="SSF52413">
    <property type="entry name" value="UDP-glucose/GDP-mannose dehydrogenase C-terminal domain"/>
    <property type="match status" value="1"/>
</dbReference>
<evidence type="ECO:0000256" key="5">
    <source>
        <dbReference type="ARBA" id="ARBA00023002"/>
    </source>
</evidence>
<evidence type="ECO:0000313" key="14">
    <source>
        <dbReference type="Proteomes" id="UP000031518"/>
    </source>
</evidence>
<reference evidence="13 14" key="1">
    <citation type="submission" date="2013-12" db="EMBL/GenBank/DDBJ databases">
        <authorList>
            <person name="Stott M."/>
        </authorList>
    </citation>
    <scope>NUCLEOTIDE SEQUENCE [LARGE SCALE GENOMIC DNA]</scope>
    <source>
        <strain evidence="13 14">K22</strain>
    </source>
</reference>
<evidence type="ECO:0000256" key="7">
    <source>
        <dbReference type="ARBA" id="ARBA00047473"/>
    </source>
</evidence>
<dbReference type="STRING" id="454194.PYK22_01943"/>
<keyword evidence="5 8" id="KW-0560">Oxidoreductase</keyword>
<dbReference type="PIRSF" id="PIRSF000124">
    <property type="entry name" value="UDPglc_GDPman_dh"/>
    <property type="match status" value="1"/>
</dbReference>
<evidence type="ECO:0000256" key="10">
    <source>
        <dbReference type="PIRSR" id="PIRSR500134-2"/>
    </source>
</evidence>
<dbReference type="Gene3D" id="1.20.5.100">
    <property type="entry name" value="Cytochrome c1, transmembrane anchor, C-terminal"/>
    <property type="match status" value="1"/>
</dbReference>
<feature type="binding site" evidence="10">
    <location>
        <position position="207"/>
    </location>
    <ligand>
        <name>substrate</name>
    </ligand>
</feature>
<feature type="binding site" evidence="11">
    <location>
        <position position="121"/>
    </location>
    <ligand>
        <name>NAD(+)</name>
        <dbReference type="ChEBI" id="CHEBI:57540"/>
    </ligand>
</feature>
<feature type="binding site" evidence="11">
    <location>
        <position position="330"/>
    </location>
    <ligand>
        <name>NAD(+)</name>
        <dbReference type="ChEBI" id="CHEBI:57540"/>
    </ligand>
</feature>
<evidence type="ECO:0000256" key="1">
    <source>
        <dbReference type="ARBA" id="ARBA00004701"/>
    </source>
</evidence>
<dbReference type="InterPro" id="IPR008927">
    <property type="entry name" value="6-PGluconate_DH-like_C_sf"/>
</dbReference>
<dbReference type="PIRSF" id="PIRSF500134">
    <property type="entry name" value="UDPglc_DH_bac"/>
    <property type="match status" value="1"/>
</dbReference>
<dbReference type="InterPro" id="IPR017476">
    <property type="entry name" value="UDP-Glc/GDP-Man"/>
</dbReference>
<dbReference type="SMART" id="SM00984">
    <property type="entry name" value="UDPG_MGDP_dh_C"/>
    <property type="match status" value="1"/>
</dbReference>
<evidence type="ECO:0000256" key="3">
    <source>
        <dbReference type="ARBA" id="ARBA00012954"/>
    </source>
</evidence>
<dbReference type="NCBIfam" id="TIGR03026">
    <property type="entry name" value="NDP-sugDHase"/>
    <property type="match status" value="1"/>
</dbReference>
<dbReference type="InterPro" id="IPR036220">
    <property type="entry name" value="UDP-Glc/GDP-Man_DH_C_sf"/>
</dbReference>
<proteinExistence type="inferred from homology"/>
<feature type="binding site" evidence="11">
    <location>
        <position position="155"/>
    </location>
    <ligand>
        <name>NAD(+)</name>
        <dbReference type="ChEBI" id="CHEBI:57540"/>
    </ligand>
</feature>
<evidence type="ECO:0000256" key="9">
    <source>
        <dbReference type="PIRSR" id="PIRSR500134-1"/>
    </source>
</evidence>
<dbReference type="SUPFAM" id="SSF48179">
    <property type="entry name" value="6-phosphogluconate dehydrogenase C-terminal domain-like"/>
    <property type="match status" value="1"/>
</dbReference>
<evidence type="ECO:0000256" key="4">
    <source>
        <dbReference type="ARBA" id="ARBA00015132"/>
    </source>
</evidence>
<feature type="binding site" evidence="10">
    <location>
        <begin position="152"/>
        <end position="155"/>
    </location>
    <ligand>
        <name>substrate</name>
    </ligand>
</feature>
<comment type="similarity">
    <text evidence="2 8">Belongs to the UDP-glucose/GDP-mannose dehydrogenase family.</text>
</comment>
<dbReference type="AlphaFoldDB" id="A0A0B6X062"/>
<dbReference type="GO" id="GO:0003979">
    <property type="term" value="F:UDP-glucose 6-dehydrogenase activity"/>
    <property type="evidence" value="ECO:0007669"/>
    <property type="project" value="UniProtKB-EC"/>
</dbReference>
<comment type="pathway">
    <text evidence="1">Nucleotide-sugar biosynthesis; UDP-alpha-D-glucuronate biosynthesis; UDP-alpha-D-glucuronate from UDP-alpha-D-glucose: step 1/1.</text>
</comment>
<dbReference type="Proteomes" id="UP000031518">
    <property type="component" value="Unassembled WGS sequence"/>
</dbReference>
<dbReference type="RefSeq" id="WP_041976706.1">
    <property type="nucleotide sequence ID" value="NZ_CBXV010000007.1"/>
</dbReference>
<feature type="binding site" evidence="11">
    <location>
        <position position="86"/>
    </location>
    <ligand>
        <name>NAD(+)</name>
        <dbReference type="ChEBI" id="CHEBI:57540"/>
    </ligand>
</feature>
<organism evidence="13 14">
    <name type="scientific">Pyrinomonas methylaliphatogenes</name>
    <dbReference type="NCBI Taxonomy" id="454194"/>
    <lineage>
        <taxon>Bacteria</taxon>
        <taxon>Pseudomonadati</taxon>
        <taxon>Acidobacteriota</taxon>
        <taxon>Blastocatellia</taxon>
        <taxon>Blastocatellales</taxon>
        <taxon>Pyrinomonadaceae</taxon>
        <taxon>Pyrinomonas</taxon>
    </lineage>
</organism>
<feature type="binding site" evidence="10">
    <location>
        <position position="323"/>
    </location>
    <ligand>
        <name>substrate</name>
    </ligand>
</feature>
<evidence type="ECO:0000256" key="6">
    <source>
        <dbReference type="ARBA" id="ARBA00023027"/>
    </source>
</evidence>
<accession>A0A0B6X062</accession>
<dbReference type="SUPFAM" id="SSF51735">
    <property type="entry name" value="NAD(P)-binding Rossmann-fold domains"/>
    <property type="match status" value="1"/>
</dbReference>
<keyword evidence="6 8" id="KW-0520">NAD</keyword>
<name>A0A0B6X062_9BACT</name>
<feature type="binding site" evidence="11">
    <location>
        <position position="266"/>
    </location>
    <ligand>
        <name>NAD(+)</name>
        <dbReference type="ChEBI" id="CHEBI:57540"/>
    </ligand>
</feature>
<dbReference type="EMBL" id="CBXV010000007">
    <property type="protein sequence ID" value="CDM65934.1"/>
    <property type="molecule type" value="Genomic_DNA"/>
</dbReference>
<sequence length="432" mass="47663">MNIAVVGTGYVGLVTGACFAEFGNDVTCVDVDAEKIARLAQGIMPIYEPGLDVLVAKNMQAGRLRFTTDLKSAVEQALVIFLAVGTPPKEDGAADLRYVEDAARSIAEFMNGYKVIVTKSTVPVGTGERLRRLIREHQKKRCNFGVVSNPEFLREGAAIEDFMRPDRVVIGSRDEEAIAIMRDLYRPLYLIETPFVITSLEAAELSKYAANAFLATKISFINEIANLCDKIGCDVHDVARAMGMDNRIGRKFLHPGPGFGGSCFPKDTRALAAVARQYGCTSLIVDAVIEVNERQRAAMISKIERLVGDLQGKIIAVLGLSFKPQTDDMREAPSIYIIRGLLERGASVRAYDPVAMPEAAKVLPEIAYAEDEYQAVKGADALVFVTEWNQFRALDLERVRQLMRAPKIADLRNIYEPEKMRELGFDYVGVGR</sequence>
<feature type="domain" description="UDP-glucose/GDP-mannose dehydrogenase C-terminal" evidence="12">
    <location>
        <begin position="316"/>
        <end position="417"/>
    </location>
</feature>
<comment type="catalytic activity">
    <reaction evidence="7 8">
        <text>UDP-alpha-D-glucose + 2 NAD(+) + H2O = UDP-alpha-D-glucuronate + 2 NADH + 3 H(+)</text>
        <dbReference type="Rhea" id="RHEA:23596"/>
        <dbReference type="ChEBI" id="CHEBI:15377"/>
        <dbReference type="ChEBI" id="CHEBI:15378"/>
        <dbReference type="ChEBI" id="CHEBI:57540"/>
        <dbReference type="ChEBI" id="CHEBI:57945"/>
        <dbReference type="ChEBI" id="CHEBI:58052"/>
        <dbReference type="ChEBI" id="CHEBI:58885"/>
        <dbReference type="EC" id="1.1.1.22"/>
    </reaction>
</comment>
<dbReference type="GO" id="GO:0000271">
    <property type="term" value="P:polysaccharide biosynthetic process"/>
    <property type="evidence" value="ECO:0007669"/>
    <property type="project" value="InterPro"/>
</dbReference>
<dbReference type="GO" id="GO:0051287">
    <property type="term" value="F:NAD binding"/>
    <property type="evidence" value="ECO:0007669"/>
    <property type="project" value="InterPro"/>
</dbReference>
<reference evidence="13 14" key="2">
    <citation type="submission" date="2015-01" db="EMBL/GenBank/DDBJ databases">
        <title>Complete genome sequence of Pyrinomonas methylaliphatogenes type strain K22T.</title>
        <authorList>
            <person name="Lee K.C.Y."/>
            <person name="Power J.F."/>
            <person name="Dunfield P.F."/>
            <person name="Morgan X.C."/>
            <person name="Huttenhower C."/>
            <person name="Stott M.B."/>
        </authorList>
    </citation>
    <scope>NUCLEOTIDE SEQUENCE [LARGE SCALE GENOMIC DNA]</scope>
    <source>
        <strain evidence="13 14">K22</strain>
    </source>
</reference>
<feature type="binding site" evidence="10">
    <location>
        <begin position="252"/>
        <end position="256"/>
    </location>
    <ligand>
        <name>substrate</name>
    </ligand>
</feature>
<gene>
    <name evidence="13" type="ORF">PYK22_01943</name>
</gene>
<dbReference type="Pfam" id="PF00984">
    <property type="entry name" value="UDPG_MGDP_dh"/>
    <property type="match status" value="1"/>
</dbReference>